<dbReference type="GO" id="GO:0030163">
    <property type="term" value="P:protein catabolic process"/>
    <property type="evidence" value="ECO:0007669"/>
    <property type="project" value="Ensembl"/>
</dbReference>
<feature type="compositionally biased region" description="Acidic residues" evidence="11">
    <location>
        <begin position="146"/>
        <end position="165"/>
    </location>
</feature>
<dbReference type="AlphaFoldDB" id="A0A7M4FBE3"/>
<keyword evidence="4" id="KW-0597">Phosphoprotein</keyword>
<dbReference type="FunFam" id="3.40.50.300:FF:000962">
    <property type="entry name" value="digestive organ expansion factor homolog"/>
    <property type="match status" value="1"/>
</dbReference>
<dbReference type="SUPFAM" id="SSF52540">
    <property type="entry name" value="P-loop containing nucleoside triphosphate hydrolases"/>
    <property type="match status" value="1"/>
</dbReference>
<comment type="similarity">
    <text evidence="2">Belongs to the UTP25 family.</text>
</comment>
<dbReference type="GO" id="GO:0048568">
    <property type="term" value="P:embryonic organ development"/>
    <property type="evidence" value="ECO:0007669"/>
    <property type="project" value="Ensembl"/>
</dbReference>
<dbReference type="GO" id="GO:0000462">
    <property type="term" value="P:maturation of SSU-rRNA from tricistronic rRNA transcript (SSU-rRNA, 5.8S rRNA, LSU-rRNA)"/>
    <property type="evidence" value="ECO:0007669"/>
    <property type="project" value="TreeGrafter"/>
</dbReference>
<dbReference type="GO" id="GO:0031648">
    <property type="term" value="P:protein destabilization"/>
    <property type="evidence" value="ECO:0007669"/>
    <property type="project" value="Ensembl"/>
</dbReference>
<feature type="compositionally biased region" description="Basic and acidic residues" evidence="11">
    <location>
        <begin position="248"/>
        <end position="262"/>
    </location>
</feature>
<dbReference type="InterPro" id="IPR053939">
    <property type="entry name" value="UTP25_C"/>
</dbReference>
<dbReference type="InterPro" id="IPR053940">
    <property type="entry name" value="UTP25_NTPase-like"/>
</dbReference>
<evidence type="ECO:0000256" key="6">
    <source>
        <dbReference type="ARBA" id="ARBA00024421"/>
    </source>
</evidence>
<feature type="domain" description="UTP25 C-terminal" evidence="12">
    <location>
        <begin position="654"/>
        <end position="838"/>
    </location>
</feature>
<comment type="subcellular location">
    <subcellularLocation>
        <location evidence="1">Nucleus</location>
        <location evidence="1">Nucleolus</location>
    </subcellularLocation>
</comment>
<keyword evidence="15" id="KW-1185">Reference proteome</keyword>
<dbReference type="Pfam" id="PF22916">
    <property type="entry name" value="UTP25_NTPase-like"/>
    <property type="match status" value="1"/>
</dbReference>
<dbReference type="PANTHER" id="PTHR12933">
    <property type="entry name" value="ORF PROTEIN-RELATED"/>
    <property type="match status" value="1"/>
</dbReference>
<reference evidence="14" key="1">
    <citation type="submission" date="2025-08" db="UniProtKB">
        <authorList>
            <consortium name="Ensembl"/>
        </authorList>
    </citation>
    <scope>IDENTIFICATION</scope>
</reference>
<feature type="compositionally biased region" description="Gly residues" evidence="11">
    <location>
        <begin position="1"/>
        <end position="10"/>
    </location>
</feature>
<organism evidence="14 15">
    <name type="scientific">Crocodylus porosus</name>
    <name type="common">Saltwater crocodile</name>
    <name type="synonym">Estuarine crocodile</name>
    <dbReference type="NCBI Taxonomy" id="8502"/>
    <lineage>
        <taxon>Eukaryota</taxon>
        <taxon>Metazoa</taxon>
        <taxon>Chordata</taxon>
        <taxon>Craniata</taxon>
        <taxon>Vertebrata</taxon>
        <taxon>Euteleostomi</taxon>
        <taxon>Archelosauria</taxon>
        <taxon>Archosauria</taxon>
        <taxon>Crocodylia</taxon>
        <taxon>Longirostres</taxon>
        <taxon>Crocodylidae</taxon>
        <taxon>Crocodylus</taxon>
    </lineage>
</organism>
<accession>A0A7M4FBE3</accession>
<dbReference type="GO" id="GO:1902570">
    <property type="term" value="P:protein localization to nucleolus"/>
    <property type="evidence" value="ECO:0007669"/>
    <property type="project" value="Ensembl"/>
</dbReference>
<dbReference type="GeneTree" id="ENSGT00390000000709"/>
<feature type="domain" description="UTP25 NTP hydrolase-like" evidence="13">
    <location>
        <begin position="377"/>
        <end position="644"/>
    </location>
</feature>
<reference evidence="14" key="2">
    <citation type="submission" date="2025-09" db="UniProtKB">
        <authorList>
            <consortium name="Ensembl"/>
        </authorList>
    </citation>
    <scope>IDENTIFICATION</scope>
</reference>
<comment type="subunit">
    <text evidence="9">Interacts with CAPN3; the interaction is required for CAPN3 translocation to the nucleolus.</text>
</comment>
<evidence type="ECO:0000256" key="4">
    <source>
        <dbReference type="ARBA" id="ARBA00022553"/>
    </source>
</evidence>
<dbReference type="Ensembl" id="ENSCPRT00005026225.1">
    <property type="protein sequence ID" value="ENSCPRP00005022427.1"/>
    <property type="gene ID" value="ENSCPRG00005015642.1"/>
</dbReference>
<dbReference type="InterPro" id="IPR010678">
    <property type="entry name" value="UTP25"/>
</dbReference>
<name>A0A7M4FBE3_CROPO</name>
<evidence type="ECO:0000256" key="8">
    <source>
        <dbReference type="ARBA" id="ARBA00055734"/>
    </source>
</evidence>
<evidence type="ECO:0000256" key="5">
    <source>
        <dbReference type="ARBA" id="ARBA00023242"/>
    </source>
</evidence>
<dbReference type="InterPro" id="IPR027417">
    <property type="entry name" value="P-loop_NTPase"/>
</dbReference>
<keyword evidence="5" id="KW-0539">Nucleus</keyword>
<evidence type="ECO:0000313" key="14">
    <source>
        <dbReference type="Ensembl" id="ENSCPRP00005022427.1"/>
    </source>
</evidence>
<evidence type="ECO:0000313" key="15">
    <source>
        <dbReference type="Proteomes" id="UP000594220"/>
    </source>
</evidence>
<evidence type="ECO:0000256" key="1">
    <source>
        <dbReference type="ARBA" id="ARBA00004604"/>
    </source>
</evidence>
<evidence type="ECO:0000256" key="7">
    <source>
        <dbReference type="ARBA" id="ARBA00032325"/>
    </source>
</evidence>
<sequence length="844" mass="95761">MRCAPGGGAGAFRARRGVTSPQGRADASSLETPPRVTRALGAGFSPLPALLPCRAAAVKRLAAACASLLLLPGRGWHGEAAGARPSASRPQQTAEEAPPRLRGAASGPRRPENSDQSSSESDAENESERVSDYHKLLALLKTVPGTEEEEDEDESEEGDESEAESNSEGPQEVGGTDEEDDESDVLGQEEVAAKDTIKQALGQEQADETHNSGDPKHGAIEEFTDVKHESEFSLETNFMEEESGDYSTAERESSSSREVSEEKPLHYRISVFHMDPYRAHMNKELEKKEIENISACSKTTSQLKWPTLGQLVFSSVTQKLKTFKPDKEMDLERLHLHKPLDSTWPKVNSQLLSMLNKPSDSPFTLLQRELFCIMNLYKDLLYPERAPLGNGEEIRQTYCLHALNHVLKANAQVLSNNAKRRDQKLGVDNDDFRDQGLTRPKVLIVVPFRESALRVVQIFISLLESGSKKQIDVSNKKRFKGEFGSDPDEKPPNLKRPEDYEAVFAGNIDDHFRIGVAVLQKSMRLYAPFYSSDIIIASPLGLRTVIGAEGEKKRDFDFLSSIEILIIDQADIYLMQNWEHILHLMNHLNLLPLSPHGVDFSRVRMLNLNNWSKYYRQTLLFSALQDPQINSIFNKHCFNYRGQVAVRNVPMTGSINHVVVQLPHVFRRLESDSLVSVIDARFQFFIDKVLPEYRDAVMSHTLIYVPSYFDYVRLRNYFKKEELNFTYACEYTKKSSISRARQFFFKGERQFLLFTERFHFYKRYTIRGIRNLIFYELPTYSHFYSEICNMMKATNNGEEATWTCTVLYSKYDVQKLAAVVGIERAAQMLQSDKSVHLFVTGENE</sequence>
<evidence type="ECO:0000256" key="2">
    <source>
        <dbReference type="ARBA" id="ARBA00009223"/>
    </source>
</evidence>
<dbReference type="GO" id="GO:0019843">
    <property type="term" value="F:rRNA binding"/>
    <property type="evidence" value="ECO:0007669"/>
    <property type="project" value="TreeGrafter"/>
</dbReference>
<dbReference type="GO" id="GO:0034511">
    <property type="term" value="F:U3 snoRNA binding"/>
    <property type="evidence" value="ECO:0007669"/>
    <property type="project" value="InterPro"/>
</dbReference>
<keyword evidence="3" id="KW-0217">Developmental protein</keyword>
<evidence type="ECO:0000256" key="11">
    <source>
        <dbReference type="SAM" id="MobiDB-lite"/>
    </source>
</evidence>
<dbReference type="Proteomes" id="UP000594220">
    <property type="component" value="Unplaced"/>
</dbReference>
<dbReference type="PANTHER" id="PTHR12933:SF0">
    <property type="entry name" value="U3 SMALL NUCLEOLAR RNA-ASSOCIATED PROTEIN 25 HOMOLOG"/>
    <property type="match status" value="1"/>
</dbReference>
<feature type="region of interest" description="Disordered" evidence="11">
    <location>
        <begin position="237"/>
        <end position="262"/>
    </location>
</feature>
<comment type="function">
    <text evidence="8">Component of the ribosomal small subunit processome for the biogenesis of ribosomes, functions in pre-ribosomal RNA (pre-rRNA) processing. Essential for embryonic development in part through the regulation of p53 pathway. Controls the expansion growth of digestive organs and liver. Also involved in the sympathetic neuronal development. Mediates, with CAPN3, the proteasome-independent degradation of p53/TP53.</text>
</comment>
<feature type="compositionally biased region" description="Basic and acidic residues" evidence="11">
    <location>
        <begin position="126"/>
        <end position="135"/>
    </location>
</feature>
<proteinExistence type="inferred from homology"/>
<evidence type="ECO:0000259" key="13">
    <source>
        <dbReference type="Pfam" id="PF22916"/>
    </source>
</evidence>
<evidence type="ECO:0000256" key="3">
    <source>
        <dbReference type="ARBA" id="ARBA00022473"/>
    </source>
</evidence>
<dbReference type="Pfam" id="PF06862">
    <property type="entry name" value="Utp25_C"/>
    <property type="match status" value="1"/>
</dbReference>
<protein>
    <recommendedName>
        <fullName evidence="6">U3 small nucleolar RNA-associated protein 25 homolog</fullName>
    </recommendedName>
    <alternativeName>
        <fullName evidence="10">Digestive organ expansion factor homolog</fullName>
    </alternativeName>
    <alternativeName>
        <fullName evidence="7">UTP25 small subunit processor component</fullName>
    </alternativeName>
</protein>
<dbReference type="OMA" id="QDRGDTF"/>
<feature type="region of interest" description="Disordered" evidence="11">
    <location>
        <begin position="78"/>
        <end position="198"/>
    </location>
</feature>
<evidence type="ECO:0000256" key="9">
    <source>
        <dbReference type="ARBA" id="ARBA00064888"/>
    </source>
</evidence>
<evidence type="ECO:0000259" key="12">
    <source>
        <dbReference type="Pfam" id="PF06862"/>
    </source>
</evidence>
<gene>
    <name evidence="14" type="primary">UTP25</name>
</gene>
<feature type="compositionally biased region" description="Acidic residues" evidence="11">
    <location>
        <begin position="175"/>
        <end position="184"/>
    </location>
</feature>
<feature type="region of interest" description="Disordered" evidence="11">
    <location>
        <begin position="1"/>
        <end position="45"/>
    </location>
</feature>
<dbReference type="Gene3D" id="3.40.50.300">
    <property type="entry name" value="P-loop containing nucleotide triphosphate hydrolases"/>
    <property type="match status" value="1"/>
</dbReference>
<dbReference type="GO" id="GO:0032040">
    <property type="term" value="C:small-subunit processome"/>
    <property type="evidence" value="ECO:0007669"/>
    <property type="project" value="TreeGrafter"/>
</dbReference>
<evidence type="ECO:0000256" key="10">
    <source>
        <dbReference type="ARBA" id="ARBA00076595"/>
    </source>
</evidence>